<dbReference type="InterPro" id="IPR010502">
    <property type="entry name" value="Carb-bd_dom_fam9"/>
</dbReference>
<dbReference type="Pfam" id="PF00149">
    <property type="entry name" value="Metallophos"/>
    <property type="match status" value="1"/>
</dbReference>
<dbReference type="Gene3D" id="2.60.40.1190">
    <property type="match status" value="1"/>
</dbReference>
<evidence type="ECO:0000313" key="3">
    <source>
        <dbReference type="EMBL" id="MBN1572096.1"/>
    </source>
</evidence>
<reference evidence="3" key="1">
    <citation type="journal article" date="2021" name="Environ. Microbiol.">
        <title>Genomic characterization of three novel Desulfobacterota classes expand the metabolic and phylogenetic diversity of the phylum.</title>
        <authorList>
            <person name="Murphy C.L."/>
            <person name="Biggerstaff J."/>
            <person name="Eichhorn A."/>
            <person name="Ewing E."/>
            <person name="Shahan R."/>
            <person name="Soriano D."/>
            <person name="Stewart S."/>
            <person name="VanMol K."/>
            <person name="Walker R."/>
            <person name="Walters P."/>
            <person name="Elshahed M.S."/>
            <person name="Youssef N.H."/>
        </authorList>
    </citation>
    <scope>NUCLEOTIDE SEQUENCE</scope>
    <source>
        <strain evidence="3">Zod_Metabat.24</strain>
    </source>
</reference>
<dbReference type="InterPro" id="IPR029052">
    <property type="entry name" value="Metallo-depent_PP-like"/>
</dbReference>
<evidence type="ECO:0000313" key="4">
    <source>
        <dbReference type="Proteomes" id="UP000809273"/>
    </source>
</evidence>
<dbReference type="Gene3D" id="3.60.21.10">
    <property type="match status" value="1"/>
</dbReference>
<comment type="caution">
    <text evidence="3">The sequence shown here is derived from an EMBL/GenBank/DDBJ whole genome shotgun (WGS) entry which is preliminary data.</text>
</comment>
<gene>
    <name evidence="3" type="ORF">JW984_02750</name>
</gene>
<dbReference type="GO" id="GO:0004553">
    <property type="term" value="F:hydrolase activity, hydrolyzing O-glycosyl compounds"/>
    <property type="evidence" value="ECO:0007669"/>
    <property type="project" value="InterPro"/>
</dbReference>
<dbReference type="InterPro" id="IPR004843">
    <property type="entry name" value="Calcineurin-like_PHP"/>
</dbReference>
<evidence type="ECO:0000259" key="1">
    <source>
        <dbReference type="Pfam" id="PF00149"/>
    </source>
</evidence>
<dbReference type="Proteomes" id="UP000809273">
    <property type="component" value="Unassembled WGS sequence"/>
</dbReference>
<dbReference type="Pfam" id="PF06452">
    <property type="entry name" value="CBM9_1"/>
    <property type="match status" value="1"/>
</dbReference>
<accession>A0A9D8KEC2</accession>
<dbReference type="SUPFAM" id="SSF49344">
    <property type="entry name" value="CBD9-like"/>
    <property type="match status" value="1"/>
</dbReference>
<proteinExistence type="predicted"/>
<dbReference type="PANTHER" id="PTHR43143:SF1">
    <property type="entry name" value="SERINE_THREONINE-PROTEIN PHOSPHATASE CPPED1"/>
    <property type="match status" value="1"/>
</dbReference>
<dbReference type="AlphaFoldDB" id="A0A9D8KEC2"/>
<evidence type="ECO:0000259" key="2">
    <source>
        <dbReference type="Pfam" id="PF06452"/>
    </source>
</evidence>
<dbReference type="InterPro" id="IPR051918">
    <property type="entry name" value="STPP_CPPED1"/>
</dbReference>
<dbReference type="SUPFAM" id="SSF56300">
    <property type="entry name" value="Metallo-dependent phosphatases"/>
    <property type="match status" value="1"/>
</dbReference>
<feature type="domain" description="Calcineurin-like phosphoesterase" evidence="1">
    <location>
        <begin position="58"/>
        <end position="239"/>
    </location>
</feature>
<dbReference type="GO" id="GO:0030246">
    <property type="term" value="F:carbohydrate binding"/>
    <property type="evidence" value="ECO:0007669"/>
    <property type="project" value="InterPro"/>
</dbReference>
<organism evidence="3 4">
    <name type="scientific">Candidatus Zymogenus saltonus</name>
    <dbReference type="NCBI Taxonomy" id="2844893"/>
    <lineage>
        <taxon>Bacteria</taxon>
        <taxon>Deltaproteobacteria</taxon>
        <taxon>Candidatus Zymogenia</taxon>
        <taxon>Candidatus Zymogeniales</taxon>
        <taxon>Candidatus Zymogenaceae</taxon>
        <taxon>Candidatus Zymogenus</taxon>
    </lineage>
</organism>
<reference evidence="3" key="2">
    <citation type="submission" date="2021-01" db="EMBL/GenBank/DDBJ databases">
        <authorList>
            <person name="Hahn C.R."/>
            <person name="Youssef N.H."/>
            <person name="Elshahed M."/>
        </authorList>
    </citation>
    <scope>NUCLEOTIDE SEQUENCE</scope>
    <source>
        <strain evidence="3">Zod_Metabat.24</strain>
    </source>
</reference>
<protein>
    <submittedName>
        <fullName evidence="3">Metallophosphoesterase</fullName>
    </submittedName>
</protein>
<feature type="domain" description="Carbohydrate-binding" evidence="2">
    <location>
        <begin position="428"/>
        <end position="588"/>
    </location>
</feature>
<dbReference type="GO" id="GO:0016052">
    <property type="term" value="P:carbohydrate catabolic process"/>
    <property type="evidence" value="ECO:0007669"/>
    <property type="project" value="InterPro"/>
</dbReference>
<name>A0A9D8KEC2_9DELT</name>
<dbReference type="PANTHER" id="PTHR43143">
    <property type="entry name" value="METALLOPHOSPHOESTERASE, CALCINEURIN SUPERFAMILY"/>
    <property type="match status" value="1"/>
</dbReference>
<dbReference type="EMBL" id="JAFGIX010000011">
    <property type="protein sequence ID" value="MBN1572096.1"/>
    <property type="molecule type" value="Genomic_DNA"/>
</dbReference>
<sequence>MIFRAMRFSAKKRAGGRSNVARQGAVKVGIGIALSLSIILTAAGSTAAAAREEGDVTIVILGDRTAGHREGIYEAVVEKSRGARGERPDLYVTIGDQIEGYTVDEGVINAQWREYFRIVRKIRRRLLILPGNHDVWSGASEKIWSKRTKRETSYSTDYDGIHLVLFENGRWMTLDSLPEERIDWLVADLKAHRDARLTLVFLHRPYWYLTLPSGKADRLHEIFTANGVDAVFSGHLHRYGSSLYDGIYYTMVGSSGGSMEDDVSIKGHFYSCVKVEIKDDDLTIKVVPLEGEEELPADFVTIEDLKFFDRIEDRYVVPGELFLGTESSKKKSELRIDIENNRETNLPFEIKWETKDTGWEISPKEATVEIPAGEKKTAAFSARLKDNPYPLPRFKVTYPYRRDRSYDFRGTVKMRRVLEVPRITGVTVDGRVDGGEWENAVAESTFSDPKGMASLISDTLFLFGRDKENLYVLASCMADTEDLVINAEGRDGDVFRDDSIGLFISPDPDSGTTYQLFVNPLGVILDRKIEKGKGKKRKADPSWDSGCVAGAYISPKSADGFYQLELKIPLSAFGADPPKLGEEWGINFGRLSARSGELAKWQYHKSIEHSLGRMVFGR</sequence>